<comment type="caution">
    <text evidence="1">The sequence shown here is derived from an EMBL/GenBank/DDBJ whole genome shotgun (WGS) entry which is preliminary data.</text>
</comment>
<organism evidence="1 2">
    <name type="scientific">Candidula unifasciata</name>
    <dbReference type="NCBI Taxonomy" id="100452"/>
    <lineage>
        <taxon>Eukaryota</taxon>
        <taxon>Metazoa</taxon>
        <taxon>Spiralia</taxon>
        <taxon>Lophotrochozoa</taxon>
        <taxon>Mollusca</taxon>
        <taxon>Gastropoda</taxon>
        <taxon>Heterobranchia</taxon>
        <taxon>Euthyneura</taxon>
        <taxon>Panpulmonata</taxon>
        <taxon>Eupulmonata</taxon>
        <taxon>Stylommatophora</taxon>
        <taxon>Helicina</taxon>
        <taxon>Helicoidea</taxon>
        <taxon>Geomitridae</taxon>
        <taxon>Candidula</taxon>
    </lineage>
</organism>
<evidence type="ECO:0000313" key="1">
    <source>
        <dbReference type="EMBL" id="CAG5126173.1"/>
    </source>
</evidence>
<dbReference type="AlphaFoldDB" id="A0A8S3ZA39"/>
<proteinExistence type="predicted"/>
<keyword evidence="2" id="KW-1185">Reference proteome</keyword>
<accession>A0A8S3ZA39</accession>
<feature type="non-terminal residue" evidence="1">
    <location>
        <position position="1"/>
    </location>
</feature>
<protein>
    <submittedName>
        <fullName evidence="1">Uncharacterized protein</fullName>
    </submittedName>
</protein>
<name>A0A8S3ZA39_9EUPU</name>
<gene>
    <name evidence="1" type="ORF">CUNI_LOCUS11731</name>
</gene>
<dbReference type="EMBL" id="CAJHNH020002275">
    <property type="protein sequence ID" value="CAG5126173.1"/>
    <property type="molecule type" value="Genomic_DNA"/>
</dbReference>
<reference evidence="1" key="1">
    <citation type="submission" date="2021-04" db="EMBL/GenBank/DDBJ databases">
        <authorList>
            <consortium name="Molecular Ecology Group"/>
        </authorList>
    </citation>
    <scope>NUCLEOTIDE SEQUENCE</scope>
</reference>
<dbReference type="OrthoDB" id="6157501at2759"/>
<evidence type="ECO:0000313" key="2">
    <source>
        <dbReference type="Proteomes" id="UP000678393"/>
    </source>
</evidence>
<sequence>KVQNQALRVITGGMKSTPILEMEKAGKTQALRGRRDTKLQIKAEKFLSMPDHPMENRFKNLALGRLKRSSFIHQAKRICRRILPTFQKLAAHLKVFRNKPHGEKKFKLTVQIQTNVKGIFDK</sequence>
<dbReference type="Proteomes" id="UP000678393">
    <property type="component" value="Unassembled WGS sequence"/>
</dbReference>